<dbReference type="Proteomes" id="UP000826651">
    <property type="component" value="Unassembled WGS sequence"/>
</dbReference>
<evidence type="ECO:0000313" key="2">
    <source>
        <dbReference type="Proteomes" id="UP000826651"/>
    </source>
</evidence>
<accession>A0ABS7S2P7</accession>
<dbReference type="EMBL" id="JAGSHT010000001">
    <property type="protein sequence ID" value="MBZ2194610.1"/>
    <property type="molecule type" value="Genomic_DNA"/>
</dbReference>
<proteinExistence type="predicted"/>
<reference evidence="1 2" key="1">
    <citation type="submission" date="2021-04" db="EMBL/GenBank/DDBJ databases">
        <title>Ruania sp. nov., isolated from sandy soil of mangrove forest.</title>
        <authorList>
            <person name="Ge X."/>
            <person name="Huang R."/>
            <person name="Liu W."/>
        </authorList>
    </citation>
    <scope>NUCLEOTIDE SEQUENCE [LARGE SCALE GENOMIC DNA]</scope>
    <source>
        <strain evidence="1 2">N2-46</strain>
    </source>
</reference>
<keyword evidence="2" id="KW-1185">Reference proteome</keyword>
<evidence type="ECO:0000313" key="1">
    <source>
        <dbReference type="EMBL" id="MBZ2194610.1"/>
    </source>
</evidence>
<organism evidence="1 2">
    <name type="scientific">Occultella gossypii</name>
    <dbReference type="NCBI Taxonomy" id="2800820"/>
    <lineage>
        <taxon>Bacteria</taxon>
        <taxon>Bacillati</taxon>
        <taxon>Actinomycetota</taxon>
        <taxon>Actinomycetes</taxon>
        <taxon>Micrococcales</taxon>
        <taxon>Ruaniaceae</taxon>
        <taxon>Occultella</taxon>
    </lineage>
</organism>
<gene>
    <name evidence="1" type="ORF">KCQ71_00470</name>
</gene>
<protein>
    <submittedName>
        <fullName evidence="1">Uncharacterized protein</fullName>
    </submittedName>
</protein>
<sequence>MDWNKIFRKRIEHAQTSADELRNADPEQLRLAQLSLIQGAQGHYSVQDAAALSDPETAAFLMAPLDEQRRQQDELVSRGQRLRELWEHGVAAQATITSLVPTGRVLGGQREFELGLEVESGGDRYAATAQQVVPAPMAGHYAVGGRFAAKVDPGDRGQVGLFEKLG</sequence>
<comment type="caution">
    <text evidence="1">The sequence shown here is derived from an EMBL/GenBank/DDBJ whole genome shotgun (WGS) entry which is preliminary data.</text>
</comment>
<dbReference type="RefSeq" id="WP_223401649.1">
    <property type="nucleotide sequence ID" value="NZ_JAGSHT010000001.1"/>
</dbReference>
<name>A0ABS7S2P7_9MICO</name>